<proteinExistence type="predicted"/>
<name>A0A377SXJ2_9NEIS</name>
<dbReference type="RefSeq" id="WP_115228757.1">
    <property type="nucleotide sequence ID" value="NZ_CAWOLO010000007.1"/>
</dbReference>
<evidence type="ECO:0000313" key="3">
    <source>
        <dbReference type="Proteomes" id="UP000255108"/>
    </source>
</evidence>
<dbReference type="EMBL" id="SMBT01000007">
    <property type="protein sequence ID" value="TCU85516.1"/>
    <property type="molecule type" value="Genomic_DNA"/>
</dbReference>
<reference evidence="1 3" key="1">
    <citation type="submission" date="2018-06" db="EMBL/GenBank/DDBJ databases">
        <authorList>
            <consortium name="Pathogen Informatics"/>
            <person name="Doyle S."/>
        </authorList>
    </citation>
    <scope>NUCLEOTIDE SEQUENCE [LARGE SCALE GENOMIC DNA]</scope>
    <source>
        <strain evidence="1 3">NCTC11159</strain>
    </source>
</reference>
<dbReference type="InterPro" id="IPR032710">
    <property type="entry name" value="NTF2-like_dom_sf"/>
</dbReference>
<dbReference type="OrthoDB" id="8592202at2"/>
<dbReference type="Proteomes" id="UP000295794">
    <property type="component" value="Unassembled WGS sequence"/>
</dbReference>
<dbReference type="Proteomes" id="UP000255108">
    <property type="component" value="Unassembled WGS sequence"/>
</dbReference>
<evidence type="ECO:0000313" key="2">
    <source>
        <dbReference type="EMBL" id="TCU85516.1"/>
    </source>
</evidence>
<organism evidence="1 3">
    <name type="scientific">Iodobacter fluviatilis</name>
    <dbReference type="NCBI Taxonomy" id="537"/>
    <lineage>
        <taxon>Bacteria</taxon>
        <taxon>Pseudomonadati</taxon>
        <taxon>Pseudomonadota</taxon>
        <taxon>Betaproteobacteria</taxon>
        <taxon>Neisseriales</taxon>
        <taxon>Chitinibacteraceae</taxon>
        <taxon>Iodobacter</taxon>
    </lineage>
</organism>
<gene>
    <name evidence="2" type="ORF">EV682_10726</name>
    <name evidence="1" type="ORF">NCTC11159_03582</name>
</gene>
<sequence>MPIQQIHADIEQFFNAYCLAYNQQDSQGVARLFAAPSGIAQHGQYTHFANPDTTAKNMHELCQWYAKQGFLQANFKINHLFLQGTQHAIADIAWQIERKQQAPWLFHTTYNLIKTSQGWLILLCTAYEESFT</sequence>
<dbReference type="SUPFAM" id="SSF54427">
    <property type="entry name" value="NTF2-like"/>
    <property type="match status" value="1"/>
</dbReference>
<evidence type="ECO:0000313" key="4">
    <source>
        <dbReference type="Proteomes" id="UP000295794"/>
    </source>
</evidence>
<dbReference type="AlphaFoldDB" id="A0A377SXJ2"/>
<dbReference type="EMBL" id="UGHR01000003">
    <property type="protein sequence ID" value="STR45036.1"/>
    <property type="molecule type" value="Genomic_DNA"/>
</dbReference>
<dbReference type="Gene3D" id="3.10.450.50">
    <property type="match status" value="1"/>
</dbReference>
<evidence type="ECO:0008006" key="5">
    <source>
        <dbReference type="Google" id="ProtNLM"/>
    </source>
</evidence>
<evidence type="ECO:0000313" key="1">
    <source>
        <dbReference type="EMBL" id="STR45036.1"/>
    </source>
</evidence>
<accession>A0A377SXJ2</accession>
<keyword evidence="4" id="KW-1185">Reference proteome</keyword>
<reference evidence="2 4" key="2">
    <citation type="submission" date="2019-03" db="EMBL/GenBank/DDBJ databases">
        <title>Genomic Encyclopedia of Type Strains, Phase IV (KMG-IV): sequencing the most valuable type-strain genomes for metagenomic binning, comparative biology and taxonomic classification.</title>
        <authorList>
            <person name="Goeker M."/>
        </authorList>
    </citation>
    <scope>NUCLEOTIDE SEQUENCE [LARGE SCALE GENOMIC DNA]</scope>
    <source>
        <strain evidence="2 4">DSM 3764</strain>
    </source>
</reference>
<protein>
    <recommendedName>
        <fullName evidence="5">SnoaL-like domain-containing protein</fullName>
    </recommendedName>
</protein>